<feature type="domain" description="RecJ OB" evidence="8">
    <location>
        <begin position="456"/>
        <end position="562"/>
    </location>
</feature>
<comment type="similarity">
    <text evidence="1">Belongs to the RecJ family.</text>
</comment>
<dbReference type="NCBIfam" id="TIGR00644">
    <property type="entry name" value="recJ"/>
    <property type="match status" value="1"/>
</dbReference>
<sequence length="566" mass="64233">MRKRWVYQELPNESLVEQLVTDIRVTPTLATVLAQRSVSSFDQAKHFFRPDIHQLHDPFLMKDMDHAVHRLILAMRRGEKILIYGDYDVDGTCSVALVYHFLREIYDDIDYYIPDRYQEGYGISEQGIRYATENKISLIIALDCGIRANNLVNLARKQNIDFIICDHHRPGDNLPPAHAILNPKQEGCRYPYKELCGCGVGFKFLQGFCKKVKHPLDSLYNLTDFVAVAIAADIVPVTGENRLLSHYGIQTINESPRPAWHALTEIAGIKLPLTIEKVVFGFAPRINAAGRMDHADAALRLMLEEDLDKAYDYAEALHKKNAERRNVDSGITQQALNMIEGDQSLKQARSTVLFNQEWHKGVIGIVASRCIEKYYRPTIILTESNEKATGSARSVDGFDVHDAIAACADLLDQFGGHAYAAGLTLPVENVSKFRERFEQVVTERITDAQQVPQIPVDLTIPLSEITPKFYNILRQMSPFGPGNMCPVFVSENLRLTEHPRLLREQHLKCEVCQEDGYSLSAIGFRMPHLYELLLDGKPFKMAYSVEENHYEGRTTLQLSIKDIQLM</sequence>
<gene>
    <name evidence="9" type="primary">recJ</name>
    <name evidence="9" type="ORF">K4G66_14415</name>
</gene>
<reference evidence="9" key="2">
    <citation type="journal article" date="2024" name="Antonie Van Leeuwenhoek">
        <title>Roseihalotalea indica gen. nov., sp. nov., a halophilic Bacteroidetes from mesopelagic Southwest Indian Ocean with higher carbohydrate metabolic potential.</title>
        <authorList>
            <person name="Chen B."/>
            <person name="Zhang M."/>
            <person name="Lin D."/>
            <person name="Ye J."/>
            <person name="Tang K."/>
        </authorList>
    </citation>
    <scope>NUCLEOTIDE SEQUENCE</scope>
    <source>
        <strain evidence="9">TK19036</strain>
    </source>
</reference>
<evidence type="ECO:0000256" key="3">
    <source>
        <dbReference type="ARBA" id="ARBA00022722"/>
    </source>
</evidence>
<evidence type="ECO:0000256" key="4">
    <source>
        <dbReference type="ARBA" id="ARBA00022801"/>
    </source>
</evidence>
<dbReference type="Gene3D" id="3.90.1640.30">
    <property type="match status" value="1"/>
</dbReference>
<evidence type="ECO:0000256" key="5">
    <source>
        <dbReference type="ARBA" id="ARBA00022839"/>
    </source>
</evidence>
<evidence type="ECO:0000259" key="7">
    <source>
        <dbReference type="Pfam" id="PF02272"/>
    </source>
</evidence>
<proteinExistence type="inferred from homology"/>
<dbReference type="AlphaFoldDB" id="A0AA49JJP5"/>
<dbReference type="InterPro" id="IPR003156">
    <property type="entry name" value="DHHA1_dom"/>
</dbReference>
<dbReference type="Pfam" id="PF01368">
    <property type="entry name" value="DHH"/>
    <property type="match status" value="1"/>
</dbReference>
<dbReference type="InterPro" id="IPR051673">
    <property type="entry name" value="SSDNA_exonuclease_RecJ"/>
</dbReference>
<evidence type="ECO:0000313" key="9">
    <source>
        <dbReference type="EMBL" id="WKN39886.1"/>
    </source>
</evidence>
<keyword evidence="5 9" id="KW-0269">Exonuclease</keyword>
<feature type="domain" description="DHHA1" evidence="7">
    <location>
        <begin position="353"/>
        <end position="442"/>
    </location>
</feature>
<evidence type="ECO:0000259" key="8">
    <source>
        <dbReference type="Pfam" id="PF17768"/>
    </source>
</evidence>
<dbReference type="SUPFAM" id="SSF64182">
    <property type="entry name" value="DHH phosphoesterases"/>
    <property type="match status" value="1"/>
</dbReference>
<dbReference type="GO" id="GO:0003676">
    <property type="term" value="F:nucleic acid binding"/>
    <property type="evidence" value="ECO:0007669"/>
    <property type="project" value="InterPro"/>
</dbReference>
<dbReference type="GO" id="GO:0008409">
    <property type="term" value="F:5'-3' exonuclease activity"/>
    <property type="evidence" value="ECO:0007669"/>
    <property type="project" value="InterPro"/>
</dbReference>
<dbReference type="InterPro" id="IPR041122">
    <property type="entry name" value="RecJ_OB"/>
</dbReference>
<dbReference type="GO" id="GO:0006310">
    <property type="term" value="P:DNA recombination"/>
    <property type="evidence" value="ECO:0007669"/>
    <property type="project" value="InterPro"/>
</dbReference>
<dbReference type="InterPro" id="IPR038763">
    <property type="entry name" value="DHH_sf"/>
</dbReference>
<dbReference type="Gene3D" id="3.10.310.30">
    <property type="match status" value="1"/>
</dbReference>
<dbReference type="Pfam" id="PF02272">
    <property type="entry name" value="DHHA1"/>
    <property type="match status" value="1"/>
</dbReference>
<feature type="domain" description="DDH" evidence="6">
    <location>
        <begin position="80"/>
        <end position="230"/>
    </location>
</feature>
<organism evidence="9">
    <name type="scientific">Roseihalotalea indica</name>
    <dbReference type="NCBI Taxonomy" id="2867963"/>
    <lineage>
        <taxon>Bacteria</taxon>
        <taxon>Pseudomonadati</taxon>
        <taxon>Bacteroidota</taxon>
        <taxon>Cytophagia</taxon>
        <taxon>Cytophagales</taxon>
        <taxon>Catalimonadaceae</taxon>
        <taxon>Roseihalotalea</taxon>
    </lineage>
</organism>
<name>A0AA49JJP5_9BACT</name>
<dbReference type="InterPro" id="IPR001667">
    <property type="entry name" value="DDH_dom"/>
</dbReference>
<reference evidence="9" key="1">
    <citation type="journal article" date="2023" name="Comput. Struct. Biotechnol. J.">
        <title>Discovery of a novel marine Bacteroidetes with a rich repertoire of carbohydrate-active enzymes.</title>
        <authorList>
            <person name="Chen B."/>
            <person name="Liu G."/>
            <person name="Chen Q."/>
            <person name="Wang H."/>
            <person name="Liu L."/>
            <person name="Tang K."/>
        </authorList>
    </citation>
    <scope>NUCLEOTIDE SEQUENCE</scope>
    <source>
        <strain evidence="9">TK19036</strain>
    </source>
</reference>
<dbReference type="InterPro" id="IPR004610">
    <property type="entry name" value="RecJ"/>
</dbReference>
<keyword evidence="3" id="KW-0540">Nuclease</keyword>
<dbReference type="Pfam" id="PF17768">
    <property type="entry name" value="RecJ_OB"/>
    <property type="match status" value="1"/>
</dbReference>
<dbReference type="GO" id="GO:0006281">
    <property type="term" value="P:DNA repair"/>
    <property type="evidence" value="ECO:0007669"/>
    <property type="project" value="InterPro"/>
</dbReference>
<dbReference type="EMBL" id="CP120682">
    <property type="protein sequence ID" value="WKN39886.1"/>
    <property type="molecule type" value="Genomic_DNA"/>
</dbReference>
<protein>
    <recommendedName>
        <fullName evidence="2">Single-stranded-DNA-specific exonuclease RecJ</fullName>
    </recommendedName>
</protein>
<evidence type="ECO:0000256" key="1">
    <source>
        <dbReference type="ARBA" id="ARBA00005915"/>
    </source>
</evidence>
<evidence type="ECO:0000256" key="2">
    <source>
        <dbReference type="ARBA" id="ARBA00019841"/>
    </source>
</evidence>
<dbReference type="PANTHER" id="PTHR30255">
    <property type="entry name" value="SINGLE-STRANDED-DNA-SPECIFIC EXONUCLEASE RECJ"/>
    <property type="match status" value="1"/>
</dbReference>
<keyword evidence="4" id="KW-0378">Hydrolase</keyword>
<accession>A0AA49JJP5</accession>
<dbReference type="PANTHER" id="PTHR30255:SF2">
    <property type="entry name" value="SINGLE-STRANDED-DNA-SPECIFIC EXONUCLEASE RECJ"/>
    <property type="match status" value="1"/>
</dbReference>
<evidence type="ECO:0000259" key="6">
    <source>
        <dbReference type="Pfam" id="PF01368"/>
    </source>
</evidence>